<evidence type="ECO:0000256" key="3">
    <source>
        <dbReference type="ARBA" id="ARBA00023125"/>
    </source>
</evidence>
<evidence type="ECO:0000259" key="5">
    <source>
        <dbReference type="PROSITE" id="PS50931"/>
    </source>
</evidence>
<evidence type="ECO:0000256" key="1">
    <source>
        <dbReference type="ARBA" id="ARBA00009437"/>
    </source>
</evidence>
<dbReference type="OrthoDB" id="5526340at2"/>
<dbReference type="InterPro" id="IPR036390">
    <property type="entry name" value="WH_DNA-bd_sf"/>
</dbReference>
<dbReference type="SUPFAM" id="SSF53850">
    <property type="entry name" value="Periplasmic binding protein-like II"/>
    <property type="match status" value="1"/>
</dbReference>
<dbReference type="GO" id="GO:0003700">
    <property type="term" value="F:DNA-binding transcription factor activity"/>
    <property type="evidence" value="ECO:0007669"/>
    <property type="project" value="InterPro"/>
</dbReference>
<sequence length="309" mass="31758">MNRHPHTPSVAELSALVACARLGTAARAGDALGLTPSAVSRSLRGLEDRLGVALFARQRQRLVLTDAGRAMVRDAEAILAQIDAAARMVMAFGGSGAVLRLAVLPTFAQAWLIPRLAGFAAIAPEVSLDLTAELGPVDFDASPFDAAIQRADLARPGTVVVPLAHERLIVVAAPALAAGGDIAALAGLPLIQQSTRPRLWADWFAAAGMVPAPAWQRGPRLAQFGMILSAARAGMGAAILPDIFVGDALADGSLVRIGNAALPGPSPYALIHPARTRPPALARLERWLLRDAAGPGDAGAALAPSGGEP</sequence>
<dbReference type="STRING" id="1945662.B0A89_09390"/>
<dbReference type="Proteomes" id="UP000193017">
    <property type="component" value="Chromosome"/>
</dbReference>
<dbReference type="Gene3D" id="1.10.10.10">
    <property type="entry name" value="Winged helix-like DNA-binding domain superfamily/Winged helix DNA-binding domain"/>
    <property type="match status" value="1"/>
</dbReference>
<dbReference type="Pfam" id="PF03466">
    <property type="entry name" value="LysR_substrate"/>
    <property type="match status" value="1"/>
</dbReference>
<dbReference type="GO" id="GO:0043565">
    <property type="term" value="F:sequence-specific DNA binding"/>
    <property type="evidence" value="ECO:0007669"/>
    <property type="project" value="TreeGrafter"/>
</dbReference>
<dbReference type="InterPro" id="IPR036388">
    <property type="entry name" value="WH-like_DNA-bd_sf"/>
</dbReference>
<name>A0A1W6CYD3_9RHOB</name>
<dbReference type="PANTHER" id="PTHR30537:SF26">
    <property type="entry name" value="GLYCINE CLEAVAGE SYSTEM TRANSCRIPTIONAL ACTIVATOR"/>
    <property type="match status" value="1"/>
</dbReference>
<evidence type="ECO:0000256" key="2">
    <source>
        <dbReference type="ARBA" id="ARBA00023015"/>
    </source>
</evidence>
<evidence type="ECO:0000313" key="7">
    <source>
        <dbReference type="Proteomes" id="UP000193017"/>
    </source>
</evidence>
<keyword evidence="3" id="KW-0238">DNA-binding</keyword>
<dbReference type="AlphaFoldDB" id="A0A1W6CYD3"/>
<reference evidence="6 7" key="1">
    <citation type="submission" date="2017-03" db="EMBL/GenBank/DDBJ databases">
        <title>Genome sequence of Paracoccus contaminans isolated from a water microcosm.</title>
        <authorList>
            <person name="Aurass P."/>
            <person name="Karste S."/>
            <person name="Trost E."/>
            <person name="Glaeser S.P."/>
            <person name="Kaempfer P."/>
            <person name="Flieger A."/>
        </authorList>
    </citation>
    <scope>NUCLEOTIDE SEQUENCE [LARGE SCALE GENOMIC DNA]</scope>
    <source>
        <strain evidence="7">RKI 16-01929T\LMG 29738T\CCM 8701T\CIP 111112T</strain>
    </source>
</reference>
<keyword evidence="2" id="KW-0805">Transcription regulation</keyword>
<dbReference type="PROSITE" id="PS50931">
    <property type="entry name" value="HTH_LYSR"/>
    <property type="match status" value="1"/>
</dbReference>
<keyword evidence="7" id="KW-1185">Reference proteome</keyword>
<dbReference type="PANTHER" id="PTHR30537">
    <property type="entry name" value="HTH-TYPE TRANSCRIPTIONAL REGULATOR"/>
    <property type="match status" value="1"/>
</dbReference>
<keyword evidence="4" id="KW-0804">Transcription</keyword>
<proteinExistence type="inferred from homology"/>
<dbReference type="Gene3D" id="3.40.190.10">
    <property type="entry name" value="Periplasmic binding protein-like II"/>
    <property type="match status" value="2"/>
</dbReference>
<dbReference type="SUPFAM" id="SSF46785">
    <property type="entry name" value="Winged helix' DNA-binding domain"/>
    <property type="match status" value="1"/>
</dbReference>
<protein>
    <submittedName>
        <fullName evidence="6">LysR family transcriptional regulator</fullName>
    </submittedName>
</protein>
<dbReference type="Pfam" id="PF00126">
    <property type="entry name" value="HTH_1"/>
    <property type="match status" value="1"/>
</dbReference>
<dbReference type="KEGG" id="pcon:B0A89_09390"/>
<dbReference type="InterPro" id="IPR058163">
    <property type="entry name" value="LysR-type_TF_proteobact-type"/>
</dbReference>
<dbReference type="InterPro" id="IPR000847">
    <property type="entry name" value="LysR_HTH_N"/>
</dbReference>
<evidence type="ECO:0000313" key="6">
    <source>
        <dbReference type="EMBL" id="ARJ69799.1"/>
    </source>
</evidence>
<accession>A0A1W6CYD3</accession>
<comment type="similarity">
    <text evidence="1">Belongs to the LysR transcriptional regulatory family.</text>
</comment>
<dbReference type="InterPro" id="IPR005119">
    <property type="entry name" value="LysR_subst-bd"/>
</dbReference>
<feature type="domain" description="HTH lysR-type" evidence="5">
    <location>
        <begin position="8"/>
        <end position="65"/>
    </location>
</feature>
<organism evidence="6 7">
    <name type="scientific">Paracoccus contaminans</name>
    <dbReference type="NCBI Taxonomy" id="1945662"/>
    <lineage>
        <taxon>Bacteria</taxon>
        <taxon>Pseudomonadati</taxon>
        <taxon>Pseudomonadota</taxon>
        <taxon>Alphaproteobacteria</taxon>
        <taxon>Rhodobacterales</taxon>
        <taxon>Paracoccaceae</taxon>
        <taxon>Paracoccus</taxon>
    </lineage>
</organism>
<dbReference type="GO" id="GO:0006351">
    <property type="term" value="P:DNA-templated transcription"/>
    <property type="evidence" value="ECO:0007669"/>
    <property type="project" value="TreeGrafter"/>
</dbReference>
<dbReference type="EMBL" id="CP020612">
    <property type="protein sequence ID" value="ARJ69799.1"/>
    <property type="molecule type" value="Genomic_DNA"/>
</dbReference>
<evidence type="ECO:0000256" key="4">
    <source>
        <dbReference type="ARBA" id="ARBA00023163"/>
    </source>
</evidence>
<gene>
    <name evidence="6" type="ORF">B0A89_09390</name>
</gene>